<evidence type="ECO:0000313" key="2">
    <source>
        <dbReference type="EMBL" id="KAH9360891.1"/>
    </source>
</evidence>
<protein>
    <submittedName>
        <fullName evidence="2">Uncharacterized protein</fullName>
    </submittedName>
</protein>
<organism evidence="2 3">
    <name type="scientific">Haemaphysalis longicornis</name>
    <name type="common">Bush tick</name>
    <dbReference type="NCBI Taxonomy" id="44386"/>
    <lineage>
        <taxon>Eukaryota</taxon>
        <taxon>Metazoa</taxon>
        <taxon>Ecdysozoa</taxon>
        <taxon>Arthropoda</taxon>
        <taxon>Chelicerata</taxon>
        <taxon>Arachnida</taxon>
        <taxon>Acari</taxon>
        <taxon>Parasitiformes</taxon>
        <taxon>Ixodida</taxon>
        <taxon>Ixodoidea</taxon>
        <taxon>Ixodidae</taxon>
        <taxon>Haemaphysalinae</taxon>
        <taxon>Haemaphysalis</taxon>
    </lineage>
</organism>
<dbReference type="VEuPathDB" id="VectorBase:HLOH_042223"/>
<reference evidence="2 3" key="1">
    <citation type="journal article" date="2020" name="Cell">
        <title>Large-Scale Comparative Analyses of Tick Genomes Elucidate Their Genetic Diversity and Vector Capacities.</title>
        <authorList>
            <consortium name="Tick Genome and Microbiome Consortium (TIGMIC)"/>
            <person name="Jia N."/>
            <person name="Wang J."/>
            <person name="Shi W."/>
            <person name="Du L."/>
            <person name="Sun Y."/>
            <person name="Zhan W."/>
            <person name="Jiang J.F."/>
            <person name="Wang Q."/>
            <person name="Zhang B."/>
            <person name="Ji P."/>
            <person name="Bell-Sakyi L."/>
            <person name="Cui X.M."/>
            <person name="Yuan T.T."/>
            <person name="Jiang B.G."/>
            <person name="Yang W.F."/>
            <person name="Lam T.T."/>
            <person name="Chang Q.C."/>
            <person name="Ding S.J."/>
            <person name="Wang X.J."/>
            <person name="Zhu J.G."/>
            <person name="Ruan X.D."/>
            <person name="Zhao L."/>
            <person name="Wei J.T."/>
            <person name="Ye R.Z."/>
            <person name="Que T.C."/>
            <person name="Du C.H."/>
            <person name="Zhou Y.H."/>
            <person name="Cheng J.X."/>
            <person name="Dai P.F."/>
            <person name="Guo W.B."/>
            <person name="Han X.H."/>
            <person name="Huang E.J."/>
            <person name="Li L.F."/>
            <person name="Wei W."/>
            <person name="Gao Y.C."/>
            <person name="Liu J.Z."/>
            <person name="Shao H.Z."/>
            <person name="Wang X."/>
            <person name="Wang C.C."/>
            <person name="Yang T.C."/>
            <person name="Huo Q.B."/>
            <person name="Li W."/>
            <person name="Chen H.Y."/>
            <person name="Chen S.E."/>
            <person name="Zhou L.G."/>
            <person name="Ni X.B."/>
            <person name="Tian J.H."/>
            <person name="Sheng Y."/>
            <person name="Liu T."/>
            <person name="Pan Y.S."/>
            <person name="Xia L.Y."/>
            <person name="Li J."/>
            <person name="Zhao F."/>
            <person name="Cao W.C."/>
        </authorList>
    </citation>
    <scope>NUCLEOTIDE SEQUENCE [LARGE SCALE GENOMIC DNA]</scope>
    <source>
        <strain evidence="2">HaeL-2018</strain>
    </source>
</reference>
<name>A0A9J6FDD4_HAELO</name>
<evidence type="ECO:0000313" key="3">
    <source>
        <dbReference type="Proteomes" id="UP000821853"/>
    </source>
</evidence>
<feature type="compositionally biased region" description="Basic residues" evidence="1">
    <location>
        <begin position="1"/>
        <end position="10"/>
    </location>
</feature>
<feature type="compositionally biased region" description="Basic residues" evidence="1">
    <location>
        <begin position="134"/>
        <end position="145"/>
    </location>
</feature>
<comment type="caution">
    <text evidence="2">The sequence shown here is derived from an EMBL/GenBank/DDBJ whole genome shotgun (WGS) entry which is preliminary data.</text>
</comment>
<feature type="compositionally biased region" description="Basic residues" evidence="1">
    <location>
        <begin position="46"/>
        <end position="56"/>
    </location>
</feature>
<evidence type="ECO:0000256" key="1">
    <source>
        <dbReference type="SAM" id="MobiDB-lite"/>
    </source>
</evidence>
<dbReference type="EMBL" id="JABSTR010000001">
    <property type="protein sequence ID" value="KAH9360891.1"/>
    <property type="molecule type" value="Genomic_DNA"/>
</dbReference>
<keyword evidence="3" id="KW-1185">Reference proteome</keyword>
<accession>A0A9J6FDD4</accession>
<dbReference type="AlphaFoldDB" id="A0A9J6FDD4"/>
<feature type="compositionally biased region" description="Polar residues" evidence="1">
    <location>
        <begin position="22"/>
        <end position="36"/>
    </location>
</feature>
<gene>
    <name evidence="2" type="ORF">HPB48_003610</name>
</gene>
<sequence length="176" mass="19577">MDLSLTRRKKGIQDGAKAKSYVSITSMDRPPTSTAPRTGGVLRQQRTQKKINKAKLLKAAGAAARRHKDHYAAARRASCEPSVSRSQQSSNGGGSDRRNGSKRRRDLLEQPAKYNHHKYAITGQGRQVRDRGVHRCSRHGARGQRLRVGPSGHRQGCYTRRSLGGHGRRDPRRHSA</sequence>
<feature type="region of interest" description="Disordered" evidence="1">
    <location>
        <begin position="1"/>
        <end position="176"/>
    </location>
</feature>
<proteinExistence type="predicted"/>
<dbReference type="Proteomes" id="UP000821853">
    <property type="component" value="Chromosome 1"/>
</dbReference>